<dbReference type="InterPro" id="IPR032821">
    <property type="entry name" value="PKS_assoc"/>
</dbReference>
<dbReference type="RefSeq" id="WP_380758841.1">
    <property type="nucleotide sequence ID" value="NZ_JBHSRF010000055.1"/>
</dbReference>
<feature type="region of interest" description="Disordered" evidence="8">
    <location>
        <begin position="1318"/>
        <end position="1339"/>
    </location>
</feature>
<dbReference type="InterPro" id="IPR057326">
    <property type="entry name" value="KR_dom"/>
</dbReference>
<dbReference type="Gene3D" id="3.40.47.10">
    <property type="match status" value="1"/>
</dbReference>
<feature type="compositionally biased region" description="Low complexity" evidence="8">
    <location>
        <begin position="480"/>
        <end position="500"/>
    </location>
</feature>
<name>A0ABW1NQF8_9ACTN</name>
<evidence type="ECO:0000256" key="8">
    <source>
        <dbReference type="SAM" id="MobiDB-lite"/>
    </source>
</evidence>
<dbReference type="InterPro" id="IPR036736">
    <property type="entry name" value="ACP-like_sf"/>
</dbReference>
<protein>
    <submittedName>
        <fullName evidence="11">Type I polyketide synthase</fullName>
    </submittedName>
</protein>
<evidence type="ECO:0000313" key="12">
    <source>
        <dbReference type="Proteomes" id="UP001596137"/>
    </source>
</evidence>
<dbReference type="SUPFAM" id="SSF47336">
    <property type="entry name" value="ACP-like"/>
    <property type="match status" value="1"/>
</dbReference>
<comment type="caution">
    <text evidence="11">The sequence shown here is derived from an EMBL/GenBank/DDBJ whole genome shotgun (WGS) entry which is preliminary data.</text>
</comment>
<evidence type="ECO:0000256" key="3">
    <source>
        <dbReference type="ARBA" id="ARBA00022553"/>
    </source>
</evidence>
<evidence type="ECO:0000256" key="4">
    <source>
        <dbReference type="ARBA" id="ARBA00022679"/>
    </source>
</evidence>
<dbReference type="Proteomes" id="UP001596137">
    <property type="component" value="Unassembled WGS sequence"/>
</dbReference>
<dbReference type="InterPro" id="IPR014031">
    <property type="entry name" value="Ketoacyl_synth_C"/>
</dbReference>
<dbReference type="CDD" id="cd00833">
    <property type="entry name" value="PKS"/>
    <property type="match status" value="1"/>
</dbReference>
<evidence type="ECO:0000256" key="7">
    <source>
        <dbReference type="ARBA" id="ARBA00023315"/>
    </source>
</evidence>
<evidence type="ECO:0000256" key="6">
    <source>
        <dbReference type="ARBA" id="ARBA00023268"/>
    </source>
</evidence>
<evidence type="ECO:0000256" key="2">
    <source>
        <dbReference type="ARBA" id="ARBA00022450"/>
    </source>
</evidence>
<dbReference type="Gene3D" id="3.40.366.10">
    <property type="entry name" value="Malonyl-Coenzyme A Acyl Carrier Protein, domain 2"/>
    <property type="match status" value="1"/>
</dbReference>
<dbReference type="EMBL" id="JBHSRF010000055">
    <property type="protein sequence ID" value="MFC6085083.1"/>
    <property type="molecule type" value="Genomic_DNA"/>
</dbReference>
<dbReference type="SMART" id="SM00822">
    <property type="entry name" value="PKS_KR"/>
    <property type="match status" value="1"/>
</dbReference>
<feature type="domain" description="Carrier" evidence="9">
    <location>
        <begin position="1570"/>
        <end position="1645"/>
    </location>
</feature>
<dbReference type="InterPro" id="IPR001227">
    <property type="entry name" value="Ac_transferase_dom_sf"/>
</dbReference>
<dbReference type="InterPro" id="IPR020841">
    <property type="entry name" value="PKS_Beta-ketoAc_synthase_dom"/>
</dbReference>
<comment type="cofactor">
    <cofactor evidence="1">
        <name>pantetheine 4'-phosphate</name>
        <dbReference type="ChEBI" id="CHEBI:47942"/>
    </cofactor>
</comment>
<dbReference type="NCBIfam" id="NF045894">
    <property type="entry name" value="PKS_plus_SDR"/>
    <property type="match status" value="1"/>
</dbReference>
<feature type="region of interest" description="Disordered" evidence="8">
    <location>
        <begin position="1647"/>
        <end position="1666"/>
    </location>
</feature>
<dbReference type="Pfam" id="PF00698">
    <property type="entry name" value="Acyl_transf_1"/>
    <property type="match status" value="1"/>
</dbReference>
<dbReference type="InterPro" id="IPR016036">
    <property type="entry name" value="Malonyl_transacylase_ACP-bd"/>
</dbReference>
<dbReference type="Pfam" id="PF18369">
    <property type="entry name" value="PKS_DE"/>
    <property type="match status" value="1"/>
</dbReference>
<dbReference type="SUPFAM" id="SSF55048">
    <property type="entry name" value="Probable ACP-binding domain of malonyl-CoA ACP transacylase"/>
    <property type="match status" value="1"/>
</dbReference>
<dbReference type="InterPro" id="IPR014043">
    <property type="entry name" value="Acyl_transferase_dom"/>
</dbReference>
<dbReference type="CDD" id="cd08952">
    <property type="entry name" value="KR_1_SDR_x"/>
    <property type="match status" value="1"/>
</dbReference>
<dbReference type="InterPro" id="IPR050091">
    <property type="entry name" value="PKS_NRPS_Biosynth_Enz"/>
</dbReference>
<keyword evidence="12" id="KW-1185">Reference proteome</keyword>
<keyword evidence="2" id="KW-0596">Phosphopantetheine</keyword>
<keyword evidence="3" id="KW-0597">Phosphoprotein</keyword>
<keyword evidence="5" id="KW-0045">Antibiotic biosynthesis</keyword>
<dbReference type="Gene3D" id="1.10.1200.10">
    <property type="entry name" value="ACP-like"/>
    <property type="match status" value="1"/>
</dbReference>
<gene>
    <name evidence="11" type="ORF">ACFP1K_28240</name>
</gene>
<dbReference type="InterPro" id="IPR013968">
    <property type="entry name" value="PKS_KR"/>
</dbReference>
<dbReference type="Pfam" id="PF00109">
    <property type="entry name" value="ketoacyl-synt"/>
    <property type="match status" value="1"/>
</dbReference>
<feature type="region of interest" description="Disordered" evidence="8">
    <location>
        <begin position="891"/>
        <end position="934"/>
    </location>
</feature>
<keyword evidence="7" id="KW-0012">Acyltransferase</keyword>
<dbReference type="InterPro" id="IPR015083">
    <property type="entry name" value="NorB/c/GfsB-D-like_docking"/>
</dbReference>
<dbReference type="InterPro" id="IPR036291">
    <property type="entry name" value="NAD(P)-bd_dom_sf"/>
</dbReference>
<dbReference type="PANTHER" id="PTHR43775">
    <property type="entry name" value="FATTY ACID SYNTHASE"/>
    <property type="match status" value="1"/>
</dbReference>
<dbReference type="SUPFAM" id="SSF53901">
    <property type="entry name" value="Thiolase-like"/>
    <property type="match status" value="1"/>
</dbReference>
<dbReference type="InterPro" id="IPR041618">
    <property type="entry name" value="PKS_DE"/>
</dbReference>
<sequence length="1666" mass="174335">MTGTEQLVDYLKWVTTNLHETRRRLAEAESRGHEPIAVVAMACRYPGGVRSPEDLWELVDSGTDAIGDFPGDRGWDLQGLYDPDPERPGTTYTRTGGFLHDAADFDPAFFGISPREALAMDPQQRLLLETAWEAFERAGIDPTSLHGSNTGVFAGLIYTDYATRLTTIPPEFEGYISTGNAASVATGRLAYTLGLHGPALTVDTACSSSLVAVHLAAQALRGGECDLALAGGVTVMATPHTFVEFSRQRGLAPDGRCKSFAAAADGTAWGEGAGLLLLERLSTARRNGHPVLALVRGSAVNQDGASNGLTAPNGPAQERVIRQALASAGLTPADVDAVEAHGTGTTLGDPIEAKALLATYGQDRPAGHPLYLGSVKSNIGHTQAAAGVAGIIKMTQAFHHDRLPRTLHVDRPTPHVEWSDGSVELLTDARPWTPNDHPRRAAISSFGISGTNAHLILEEPPPAEPQPTDGSTTAPASTHTLATPAPPLGGTATPAPGPAAVTSAVGRGGAVPAGGDVLPLPWPVTAKSREALAALAERLAEHLDRDPEAPVAGIGHALATTRAVFDHRAVVLADDRERCLGRLRTLARGTPAADVITGRADDGKTAFAFTGQGSQRAGMGGQLYGTLPVFTAAFDETCDHLDPHLPHPLREIVFSATPDTARLLDQTRYAQPALFALQVALYRQAEAFGLRPDYLIGHSVGELTAAHLAGVLSLPDASLLVTTRARLMQEAPAGGAMIAVHATEAEVRATLTGHEDVLSVAATNSPAITVISGDQQTALDVARGWRGQGRKAKRLRVSHAFHSPHMDPVLDEFHRVAAGLTYAAPRIPIVSNVTGRTATAADLSDPTYWTKHLRGTVHFAAGITHLRDHQVTRYLELGPDATLTTLIHHCLSDPPRDPESAQENRAAPVQGNDTASSHGNGITPGQGTGAVPGEPGFRAVAALGDGRSEARALMTALATLYVTGAPVDWRPIYGDAPAAAVTLPTYPFQRRRYWLRPADDDTASPEATPAESGFWDAVAGEDPHTVAGLLELDGTERASLAALLPALSAWHRQKDWWYQLTWKPVTPGPSRALSGTWLVVTPPEPPAGLAAAAAAELTARGAEVAEVHLSPIDTDDQVDERLKEALTGRPLGGVLSLLALVPPAPPSATDPSEVSAAEPPGGTLTGLALTGALLRALDAAAVEAPLWLLTRGAVSTGTADAGVDAGQARLWALGQLVALGRPRHHGGVVDLPETFDDRARRRLGEALTALKGETHLAIRGTGTYALRLTRAPGRTPRTWEPGGTALVTGADTPVGAQTARWLAANGTHNLILAGPMTTGVSGTGDMGETSGTTDSRDIPDMTRMEGLVAELAAIGADRHGDGFRVRHAAVDPGDRDALAEVITGIPAEHPLTVVVHAAPLREGGEPGILPSAVEEDLRAAVGPAVVLDELTRDLPLPAFVMFSPVSGALDSPVTASLNALAARRRATGLAGVSVAWTRPDAVTSVPHGLRAIPPRPAIVGAALNRPETAVVVADVDWALFAPVRTALARDLPEARSFIDDYGPTATGPAGDGAAKLRRRLTDAAPSERNAILLDLVMTQAAAALGHESPQTIDPTAGFFDIGFTSLTALHLNNLLRTATGLPLPLKIIFEHPTPTTLVPYLHTALNLGAPPDKPSTEQQAGPSVRR</sequence>
<dbReference type="Pfam" id="PF08659">
    <property type="entry name" value="KR"/>
    <property type="match status" value="1"/>
</dbReference>
<dbReference type="Pfam" id="PF00550">
    <property type="entry name" value="PP-binding"/>
    <property type="match status" value="1"/>
</dbReference>
<dbReference type="Pfam" id="PF22621">
    <property type="entry name" value="CurL-like_PKS_C"/>
    <property type="match status" value="1"/>
</dbReference>
<dbReference type="InterPro" id="IPR020806">
    <property type="entry name" value="PKS_PP-bd"/>
</dbReference>
<reference evidence="12" key="1">
    <citation type="journal article" date="2019" name="Int. J. Syst. Evol. Microbiol.">
        <title>The Global Catalogue of Microorganisms (GCM) 10K type strain sequencing project: providing services to taxonomists for standard genome sequencing and annotation.</title>
        <authorList>
            <consortium name="The Broad Institute Genomics Platform"/>
            <consortium name="The Broad Institute Genome Sequencing Center for Infectious Disease"/>
            <person name="Wu L."/>
            <person name="Ma J."/>
        </authorList>
    </citation>
    <scope>NUCLEOTIDE SEQUENCE [LARGE SCALE GENOMIC DNA]</scope>
    <source>
        <strain evidence="12">JCM 30346</strain>
    </source>
</reference>
<dbReference type="SMART" id="SM00825">
    <property type="entry name" value="PKS_KS"/>
    <property type="match status" value="1"/>
</dbReference>
<dbReference type="Pfam" id="PF02801">
    <property type="entry name" value="Ketoacyl-synt_C"/>
    <property type="match status" value="1"/>
</dbReference>
<dbReference type="InterPro" id="IPR009081">
    <property type="entry name" value="PP-bd_ACP"/>
</dbReference>
<evidence type="ECO:0000256" key="1">
    <source>
        <dbReference type="ARBA" id="ARBA00001957"/>
    </source>
</evidence>
<dbReference type="InterPro" id="IPR014030">
    <property type="entry name" value="Ketoacyl_synth_N"/>
</dbReference>
<dbReference type="SUPFAM" id="SSF51735">
    <property type="entry name" value="NAD(P)-binding Rossmann-fold domains"/>
    <property type="match status" value="2"/>
</dbReference>
<dbReference type="Gene3D" id="6.10.140.1830">
    <property type="match status" value="1"/>
</dbReference>
<dbReference type="PROSITE" id="PS52004">
    <property type="entry name" value="KS3_2"/>
    <property type="match status" value="1"/>
</dbReference>
<organism evidence="11 12">
    <name type="scientific">Sphaerisporangium aureirubrum</name>
    <dbReference type="NCBI Taxonomy" id="1544736"/>
    <lineage>
        <taxon>Bacteria</taxon>
        <taxon>Bacillati</taxon>
        <taxon>Actinomycetota</taxon>
        <taxon>Actinomycetes</taxon>
        <taxon>Streptosporangiales</taxon>
        <taxon>Streptosporangiaceae</taxon>
        <taxon>Sphaerisporangium</taxon>
    </lineage>
</organism>
<dbReference type="PROSITE" id="PS50075">
    <property type="entry name" value="CARRIER"/>
    <property type="match status" value="1"/>
</dbReference>
<feature type="compositionally biased region" description="Polar residues" evidence="8">
    <location>
        <begin position="468"/>
        <end position="479"/>
    </location>
</feature>
<feature type="compositionally biased region" description="Polar residues" evidence="8">
    <location>
        <begin position="911"/>
        <end position="921"/>
    </location>
</feature>
<dbReference type="Pfam" id="PF16197">
    <property type="entry name" value="KAsynt_C_assoc"/>
    <property type="match status" value="1"/>
</dbReference>
<dbReference type="InterPro" id="IPR016035">
    <property type="entry name" value="Acyl_Trfase/lysoPLipase"/>
</dbReference>
<dbReference type="Gene3D" id="3.40.50.720">
    <property type="entry name" value="NAD(P)-binding Rossmann-like Domain"/>
    <property type="match status" value="1"/>
</dbReference>
<feature type="domain" description="Ketosynthase family 3 (KS3)" evidence="10">
    <location>
        <begin position="33"/>
        <end position="459"/>
    </location>
</feature>
<feature type="compositionally biased region" description="Polar residues" evidence="8">
    <location>
        <begin position="1656"/>
        <end position="1666"/>
    </location>
</feature>
<dbReference type="InterPro" id="IPR018201">
    <property type="entry name" value="Ketoacyl_synth_AS"/>
</dbReference>
<keyword evidence="4" id="KW-0808">Transferase</keyword>
<dbReference type="InterPro" id="IPR016039">
    <property type="entry name" value="Thiolase-like"/>
</dbReference>
<proteinExistence type="predicted"/>
<dbReference type="PANTHER" id="PTHR43775:SF51">
    <property type="entry name" value="INACTIVE PHENOLPHTHIOCEROL SYNTHESIS POLYKETIDE SYNTHASE TYPE I PKS1-RELATED"/>
    <property type="match status" value="1"/>
</dbReference>
<dbReference type="Pfam" id="PF08990">
    <property type="entry name" value="Docking"/>
    <property type="match status" value="1"/>
</dbReference>
<dbReference type="Gene3D" id="3.30.70.3290">
    <property type="match status" value="1"/>
</dbReference>
<evidence type="ECO:0000256" key="5">
    <source>
        <dbReference type="ARBA" id="ARBA00023194"/>
    </source>
</evidence>
<dbReference type="SUPFAM" id="SSF52151">
    <property type="entry name" value="FabD/lysophospholipase-like"/>
    <property type="match status" value="1"/>
</dbReference>
<keyword evidence="6" id="KW-0511">Multifunctional enzyme</keyword>
<evidence type="ECO:0000259" key="10">
    <source>
        <dbReference type="PROSITE" id="PS52004"/>
    </source>
</evidence>
<accession>A0ABW1NQF8</accession>
<evidence type="ECO:0000259" key="9">
    <source>
        <dbReference type="PROSITE" id="PS50075"/>
    </source>
</evidence>
<dbReference type="SMART" id="SM00823">
    <property type="entry name" value="PKS_PP"/>
    <property type="match status" value="1"/>
</dbReference>
<dbReference type="PROSITE" id="PS00606">
    <property type="entry name" value="KS3_1"/>
    <property type="match status" value="1"/>
</dbReference>
<dbReference type="Gene3D" id="3.40.50.11460">
    <property type="match status" value="1"/>
</dbReference>
<dbReference type="SMART" id="SM00827">
    <property type="entry name" value="PKS_AT"/>
    <property type="match status" value="1"/>
</dbReference>
<evidence type="ECO:0000313" key="11">
    <source>
        <dbReference type="EMBL" id="MFC6085083.1"/>
    </source>
</evidence>
<feature type="region of interest" description="Disordered" evidence="8">
    <location>
        <begin position="457"/>
        <end position="503"/>
    </location>
</feature>